<keyword evidence="3 6" id="KW-0713">Self-incompatibility</keyword>
<feature type="signal peptide" evidence="6">
    <location>
        <begin position="1"/>
        <end position="20"/>
    </location>
</feature>
<dbReference type="ExpressionAtlas" id="A0A654G721">
    <property type="expression patterns" value="differential"/>
</dbReference>
<evidence type="ECO:0000256" key="6">
    <source>
        <dbReference type="RuleBase" id="RU367044"/>
    </source>
</evidence>
<organism evidence="7 8">
    <name type="scientific">Arabidopsis thaliana</name>
    <name type="common">Mouse-ear cress</name>
    <dbReference type="NCBI Taxonomy" id="3702"/>
    <lineage>
        <taxon>Eukaryota</taxon>
        <taxon>Viridiplantae</taxon>
        <taxon>Streptophyta</taxon>
        <taxon>Embryophyta</taxon>
        <taxon>Tracheophyta</taxon>
        <taxon>Spermatophyta</taxon>
        <taxon>Magnoliopsida</taxon>
        <taxon>eudicotyledons</taxon>
        <taxon>Gunneridae</taxon>
        <taxon>Pentapetalae</taxon>
        <taxon>rosids</taxon>
        <taxon>malvids</taxon>
        <taxon>Brassicales</taxon>
        <taxon>Brassicaceae</taxon>
        <taxon>Camelineae</taxon>
        <taxon>Arabidopsis</taxon>
    </lineage>
</organism>
<dbReference type="InterPro" id="IPR010264">
    <property type="entry name" value="Self-incomp_S1"/>
</dbReference>
<comment type="similarity">
    <text evidence="2 6">Belongs to the plant self-incompatibility (S1) protein family.</text>
</comment>
<dbReference type="Proteomes" id="UP000426265">
    <property type="component" value="Unassembled WGS sequence"/>
</dbReference>
<dbReference type="Pfam" id="PF05938">
    <property type="entry name" value="Self-incomp_S1"/>
    <property type="match status" value="1"/>
</dbReference>
<protein>
    <recommendedName>
        <fullName evidence="6">S-protein homolog</fullName>
    </recommendedName>
</protein>
<dbReference type="EMBL" id="CACRSJ010000110">
    <property type="protein sequence ID" value="VYS68614.1"/>
    <property type="molecule type" value="Genomic_DNA"/>
</dbReference>
<keyword evidence="4 6" id="KW-0964">Secreted</keyword>
<evidence type="ECO:0000256" key="3">
    <source>
        <dbReference type="ARBA" id="ARBA00022471"/>
    </source>
</evidence>
<dbReference type="GO" id="GO:0005576">
    <property type="term" value="C:extracellular region"/>
    <property type="evidence" value="ECO:0007669"/>
    <property type="project" value="UniProtKB-SubCell"/>
</dbReference>
<reference evidence="7 8" key="1">
    <citation type="submission" date="2019-11" db="EMBL/GenBank/DDBJ databases">
        <authorList>
            <person name="Jiao W.-B."/>
            <person name="Schneeberger K."/>
        </authorList>
    </citation>
    <scope>NUCLEOTIDE SEQUENCE [LARGE SCALE GENOMIC DNA]</scope>
    <source>
        <strain evidence="8">cv. An-1</strain>
    </source>
</reference>
<dbReference type="AlphaFoldDB" id="A0A654G721"/>
<gene>
    <name evidence="7" type="ORF">AN1_LOCUS24002</name>
</gene>
<evidence type="ECO:0000313" key="7">
    <source>
        <dbReference type="EMBL" id="VYS68614.1"/>
    </source>
</evidence>
<evidence type="ECO:0000256" key="1">
    <source>
        <dbReference type="ARBA" id="ARBA00004613"/>
    </source>
</evidence>
<evidence type="ECO:0000256" key="5">
    <source>
        <dbReference type="ARBA" id="ARBA00022729"/>
    </source>
</evidence>
<evidence type="ECO:0000313" key="8">
    <source>
        <dbReference type="Proteomes" id="UP000426265"/>
    </source>
</evidence>
<dbReference type="PANTHER" id="PTHR31232">
    <property type="match status" value="1"/>
</dbReference>
<evidence type="ECO:0000256" key="2">
    <source>
        <dbReference type="ARBA" id="ARBA00005581"/>
    </source>
</evidence>
<dbReference type="PANTHER" id="PTHR31232:SF135">
    <property type="entry name" value="S-PROTEIN HOMOLOG 9"/>
    <property type="match status" value="1"/>
</dbReference>
<sequence>MNRLSCFLLVIGLCIGLSNANLKWNEKNTVFFKSSLGRNNVLKIHCTSEDNLGFHFLRPGETYDFSFHDSIVRSDFYCELWQWPNFKFHASFMAYQGGGLIVHYGKKNFWDAREDGIYFTHGKETPKLEYKWK</sequence>
<keyword evidence="5 6" id="KW-0732">Signal</keyword>
<name>A0A654G721_ARATH</name>
<accession>A0A654G721</accession>
<comment type="subcellular location">
    <subcellularLocation>
        <location evidence="1 6">Secreted</location>
    </subcellularLocation>
</comment>
<dbReference type="GO" id="GO:0060320">
    <property type="term" value="P:rejection of self pollen"/>
    <property type="evidence" value="ECO:0007669"/>
    <property type="project" value="UniProtKB-KW"/>
</dbReference>
<proteinExistence type="inferred from homology"/>
<evidence type="ECO:0000256" key="4">
    <source>
        <dbReference type="ARBA" id="ARBA00022525"/>
    </source>
</evidence>
<feature type="chain" id="PRO_5025094941" description="S-protein homolog" evidence="6">
    <location>
        <begin position="21"/>
        <end position="133"/>
    </location>
</feature>